<accession>H6RF20</accession>
<dbReference type="Gene3D" id="1.20.1050.60">
    <property type="entry name" value="alpha-1,2-mannosidase"/>
    <property type="match status" value="1"/>
</dbReference>
<dbReference type="InterPro" id="IPR012939">
    <property type="entry name" value="Glyco_hydro_92"/>
</dbReference>
<dbReference type="EMBL" id="FO117585">
    <property type="protein sequence ID" value="CCF99631.1"/>
    <property type="molecule type" value="Genomic_DNA"/>
</dbReference>
<proteinExistence type="predicted"/>
<dbReference type="GO" id="GO:0006516">
    <property type="term" value="P:glycoprotein catabolic process"/>
    <property type="evidence" value="ECO:0007669"/>
    <property type="project" value="TreeGrafter"/>
</dbReference>
<evidence type="ECO:0000256" key="3">
    <source>
        <dbReference type="ARBA" id="ARBA00022837"/>
    </source>
</evidence>
<dbReference type="InterPro" id="IPR041371">
    <property type="entry name" value="GH92_N"/>
</dbReference>
<gene>
    <name evidence="6" type="ORF">VIS_S18BPA60029</name>
</gene>
<dbReference type="InterPro" id="IPR005887">
    <property type="entry name" value="GH92_a_mannosidase_put"/>
</dbReference>
<evidence type="ECO:0000259" key="4">
    <source>
        <dbReference type="Pfam" id="PF07971"/>
    </source>
</evidence>
<dbReference type="GO" id="GO:0005975">
    <property type="term" value="P:carbohydrate metabolic process"/>
    <property type="evidence" value="ECO:0007669"/>
    <property type="project" value="InterPro"/>
</dbReference>
<dbReference type="Pfam" id="PF07971">
    <property type="entry name" value="Glyco_hydro_92"/>
    <property type="match status" value="1"/>
</dbReference>
<feature type="domain" description="Glycosyl hydrolase family 92" evidence="4">
    <location>
        <begin position="266"/>
        <end position="731"/>
    </location>
</feature>
<dbReference type="NCBIfam" id="TIGR01180">
    <property type="entry name" value="aman2_put"/>
    <property type="match status" value="1"/>
</dbReference>
<comment type="cofactor">
    <cofactor evidence="1">
        <name>Ca(2+)</name>
        <dbReference type="ChEBI" id="CHEBI:29108"/>
    </cofactor>
</comment>
<dbReference type="AlphaFoldDB" id="H6RF20"/>
<dbReference type="InterPro" id="IPR008928">
    <property type="entry name" value="6-hairpin_glycosidase_sf"/>
</dbReference>
<evidence type="ECO:0000256" key="2">
    <source>
        <dbReference type="ARBA" id="ARBA00011245"/>
    </source>
</evidence>
<dbReference type="InterPro" id="IPR014718">
    <property type="entry name" value="GH-type_carb-bd"/>
</dbReference>
<reference evidence="6" key="1">
    <citation type="journal article" date="2012" name="Environ. Microbiol.">
        <title>Genomic content of uncultured Bacteroidetes from contrasting oceanic provinces in the North Atlantic Ocean.</title>
        <authorList>
            <person name="Gomez-Pereira P.R."/>
            <person name="Schuler M."/>
            <person name="Fuchs B.M."/>
            <person name="Bennke C."/>
            <person name="Teeling H."/>
            <person name="Waldmann J."/>
            <person name="Richter M."/>
            <person name="Barbe V."/>
            <person name="Bataille E."/>
            <person name="Glockner F.O."/>
            <person name="Amann R."/>
        </authorList>
    </citation>
    <scope>NUCLEOTIDE SEQUENCE</scope>
</reference>
<sequence length="993" mass="110239">MNLFSRWTLMVIAASLIGCGGGSEALHREVNPWIGTGGHGHTYPGATSPFGMVQLSPDTRLEGWDGCGGYHDTDSLIYGFSHTHLQGTGVSDYGDILVMPCTQYRQGDTWRDKYKSAFRKSTERGHAGYYGVHLDDHGVLAELTTTPRVGIHRYTLDEPDTLTWIVDLEHRDELVHYSIEPRGTRMLVGHRVSQNWAEEQHVYFAMAFDHDFQWGDQLGEITRVDTLEDGSLVQEMSMVPVFVADFGVLSELNVHVGLSFCDIEGAIQNLEAEVDGFDFDRHRAACEAQWDDQLCRIAIEGGTQDERTTFYTALYHATTVPNVASDVDGRYRGTDLRVHQLEQGQGEHYSVFSLWDTYRALHPLLAWIEPNRTRDMVHTMLRMYEDGGQLPVWELAANYTGCMIGYHSVPVIVDAEQWGIEGWDAQVALEAMVQAADSMHLGLDAYAELGYIPSDHEHESVSKTLEYAFDDACIARYASAHDRPDLAARFAKRAASWKNLAHPETGFIQAKRQGAWVEGFDPREVNFNFTEANGWQYLFAPVHDVAGQRDILGGDEGYLARLTALFEAPIQTTGRVQPDITGLIGQYAHGNEPSHHVAYLATYSGDPGATAERVSALCRDMYANTPDGLCGNEDCGQMSAWFVWSALGMYPVEPGSGEVVLGTPMFNRAVVLPDGASQPTDIRARGLNDRAKFITGLRWHDATGTSSPVLSRSFIPVQDLASGGTLELLMAPKPSNTFGVAESDRPTSAWQATGFVAVPSVSAPRTFQEDATTLELGHLESGTTLEWSADRGATWRVYSAPVEVTETTDLLARSVRGADTSAVVSHRILKVEHEWQLSLETPPDNQYAAGGDQALIDGLQGGDDFRTGEWQGYWGEECVATLDLGQRESVTRIEIRALQDIKPWIWSPKRVLFSASEDGRDFDLLSIDKSELAEDDKEVQIERFVCDVPINTRYLRIEAEGRGVIPEWHLGRGNDRWMFLDEIVVDLAPSTDL</sequence>
<evidence type="ECO:0000259" key="5">
    <source>
        <dbReference type="Pfam" id="PF17678"/>
    </source>
</evidence>
<keyword evidence="3" id="KW-0106">Calcium</keyword>
<evidence type="ECO:0000313" key="6">
    <source>
        <dbReference type="EMBL" id="CCF99631.1"/>
    </source>
</evidence>
<dbReference type="PANTHER" id="PTHR12143">
    <property type="entry name" value="PEPTIDE N-GLYCANASE PNGASE -RELATED"/>
    <property type="match status" value="1"/>
</dbReference>
<name>H6RF20_9BACT</name>
<reference evidence="6" key="2">
    <citation type="submission" date="2012-02" db="EMBL/GenBank/DDBJ databases">
        <authorList>
            <person name="Genoscope - CEA"/>
        </authorList>
    </citation>
    <scope>NUCLEOTIDE SEQUENCE</scope>
</reference>
<comment type="subunit">
    <text evidence="2">Monomer.</text>
</comment>
<dbReference type="GO" id="GO:0000224">
    <property type="term" value="F:peptide-N4-(N-acetyl-beta-glucosaminyl)asparagine amidase activity"/>
    <property type="evidence" value="ECO:0007669"/>
    <property type="project" value="TreeGrafter"/>
</dbReference>
<dbReference type="SUPFAM" id="SSF48208">
    <property type="entry name" value="Six-hairpin glycosidases"/>
    <property type="match status" value="1"/>
</dbReference>
<evidence type="ECO:0000256" key="1">
    <source>
        <dbReference type="ARBA" id="ARBA00001913"/>
    </source>
</evidence>
<feature type="domain" description="Glycosyl hydrolase family 92 N-terminal" evidence="5">
    <location>
        <begin position="30"/>
        <end position="214"/>
    </location>
</feature>
<dbReference type="Gene3D" id="2.70.98.10">
    <property type="match status" value="1"/>
</dbReference>
<dbReference type="GO" id="GO:0030246">
    <property type="term" value="F:carbohydrate binding"/>
    <property type="evidence" value="ECO:0007669"/>
    <property type="project" value="InterPro"/>
</dbReference>
<organism evidence="6">
    <name type="scientific">uncultured Flavobacteriia bacterium</name>
    <dbReference type="NCBI Taxonomy" id="212695"/>
    <lineage>
        <taxon>Bacteria</taxon>
        <taxon>Pseudomonadati</taxon>
        <taxon>Bacteroidota</taxon>
        <taxon>Flavobacteriia</taxon>
        <taxon>environmental samples</taxon>
    </lineage>
</organism>
<dbReference type="Pfam" id="PF17678">
    <property type="entry name" value="Glyco_hydro_92N"/>
    <property type="match status" value="1"/>
</dbReference>
<dbReference type="PROSITE" id="PS51257">
    <property type="entry name" value="PROKAR_LIPOPROTEIN"/>
    <property type="match status" value="1"/>
</dbReference>
<dbReference type="GO" id="GO:0005829">
    <property type="term" value="C:cytosol"/>
    <property type="evidence" value="ECO:0007669"/>
    <property type="project" value="TreeGrafter"/>
</dbReference>
<dbReference type="Gene3D" id="2.60.120.260">
    <property type="entry name" value="Galactose-binding domain-like"/>
    <property type="match status" value="1"/>
</dbReference>
<dbReference type="InterPro" id="IPR050883">
    <property type="entry name" value="PNGase"/>
</dbReference>
<keyword evidence="6" id="KW-0378">Hydrolase</keyword>
<protein>
    <submittedName>
        <fullName evidence="6">Glycoside hydrolase family 92</fullName>
    </submittedName>
</protein>
<dbReference type="PANTHER" id="PTHR12143:SF39">
    <property type="entry name" value="SECRETED PROTEIN"/>
    <property type="match status" value="1"/>
</dbReference>
<dbReference type="Gene3D" id="1.20.1610.10">
    <property type="entry name" value="alpha-1,2-mannosidases domains"/>
    <property type="match status" value="1"/>
</dbReference>
<dbReference type="Gene3D" id="3.30.2080.10">
    <property type="entry name" value="GH92 mannosidase domain"/>
    <property type="match status" value="1"/>
</dbReference>